<dbReference type="Proteomes" id="UP001567538">
    <property type="component" value="Unassembled WGS sequence"/>
</dbReference>
<evidence type="ECO:0000256" key="1">
    <source>
        <dbReference type="SAM" id="Coils"/>
    </source>
</evidence>
<dbReference type="EMBL" id="JBEAFC010000008">
    <property type="protein sequence ID" value="KAL1547292.1"/>
    <property type="molecule type" value="Genomic_DNA"/>
</dbReference>
<comment type="caution">
    <text evidence="3">The sequence shown here is derived from an EMBL/GenBank/DDBJ whole genome shotgun (WGS) entry which is preliminary data.</text>
</comment>
<organism evidence="3 4">
    <name type="scientific">Salvia divinorum</name>
    <name type="common">Maria pastora</name>
    <name type="synonym">Diviner's sage</name>
    <dbReference type="NCBI Taxonomy" id="28513"/>
    <lineage>
        <taxon>Eukaryota</taxon>
        <taxon>Viridiplantae</taxon>
        <taxon>Streptophyta</taxon>
        <taxon>Embryophyta</taxon>
        <taxon>Tracheophyta</taxon>
        <taxon>Spermatophyta</taxon>
        <taxon>Magnoliopsida</taxon>
        <taxon>eudicotyledons</taxon>
        <taxon>Gunneridae</taxon>
        <taxon>Pentapetalae</taxon>
        <taxon>asterids</taxon>
        <taxon>lamiids</taxon>
        <taxon>Lamiales</taxon>
        <taxon>Lamiaceae</taxon>
        <taxon>Nepetoideae</taxon>
        <taxon>Mentheae</taxon>
        <taxon>Salviinae</taxon>
        <taxon>Salvia</taxon>
        <taxon>Salvia subgen. Calosphace</taxon>
    </lineage>
</organism>
<evidence type="ECO:0008006" key="5">
    <source>
        <dbReference type="Google" id="ProtNLM"/>
    </source>
</evidence>
<accession>A0ABD1GTH2</accession>
<reference evidence="3 4" key="1">
    <citation type="submission" date="2024-06" db="EMBL/GenBank/DDBJ databases">
        <title>A chromosome level genome sequence of Diviner's sage (Salvia divinorum).</title>
        <authorList>
            <person name="Ford S.A."/>
            <person name="Ro D.-K."/>
            <person name="Ness R.W."/>
            <person name="Phillips M.A."/>
        </authorList>
    </citation>
    <scope>NUCLEOTIDE SEQUENCE [LARGE SCALE GENOMIC DNA]</scope>
    <source>
        <strain evidence="3">SAF-2024a</strain>
        <tissue evidence="3">Leaf</tissue>
    </source>
</reference>
<proteinExistence type="predicted"/>
<dbReference type="PANTHER" id="PTHR37212">
    <property type="entry name" value="ACTIN PROTEIN 2/3 COMPLEX SUBUNIT-LIKE PROTEIN"/>
    <property type="match status" value="1"/>
</dbReference>
<dbReference type="AlphaFoldDB" id="A0ABD1GTH2"/>
<keyword evidence="1" id="KW-0175">Coiled coil</keyword>
<evidence type="ECO:0000313" key="4">
    <source>
        <dbReference type="Proteomes" id="UP001567538"/>
    </source>
</evidence>
<sequence>MAEACGPLDFEFEEPIQFSPPPPKRRKKLIGLDDLLHDIQKEQKRLDEKKIKQKKFRQAFDAYDDVVDAEEALLSECVDKCEKEIHQINGDEQMTYWGIQVFGDQEKLPLLEHPELKSTGLMQLFMDKKISPLLELNFEKDEDFLEGLLADGWLLHLMRASGCVEESIATWTFNLMLYSSNMRLMQASCDFWSAIFSIRDKQSDTCNIKIDWLPRYSDLKRALQTYGFSFDLFSKASANIVMVSADSVIAGPPQNIQCWIKFVGFWCQSRDADIIASTQEVQELLVIIISLFLDRQLVGLAVILQESLHSLLNSFKEEEWPNCCDNVAKSVASRLPCNINCLRVVESIGGVDERSKQLRSAVALHFLAAILKKKASNAAMILRSLTAMNVKDKNCDLFQMYICLSLAENWISFNTLSKDKAAIHELWVTCLRNCSSGISITDLRSYASNVRSKASYLLQSSASK</sequence>
<protein>
    <recommendedName>
        <fullName evidence="5">Coiled-coil SMC6 And NSE5 INteracting (CANIN) domain-containing protein</fullName>
    </recommendedName>
</protein>
<evidence type="ECO:0000256" key="2">
    <source>
        <dbReference type="SAM" id="MobiDB-lite"/>
    </source>
</evidence>
<evidence type="ECO:0000313" key="3">
    <source>
        <dbReference type="EMBL" id="KAL1547292.1"/>
    </source>
</evidence>
<feature type="coiled-coil region" evidence="1">
    <location>
        <begin position="32"/>
        <end position="59"/>
    </location>
</feature>
<gene>
    <name evidence="3" type="ORF">AAHA92_23788</name>
</gene>
<dbReference type="PANTHER" id="PTHR37212:SF2">
    <property type="entry name" value="ACTIN PROTEIN 2_3 COMPLEX SUBUNIT-LIKE PROTEIN"/>
    <property type="match status" value="1"/>
</dbReference>
<keyword evidence="4" id="KW-1185">Reference proteome</keyword>
<name>A0ABD1GTH2_SALDI</name>
<feature type="region of interest" description="Disordered" evidence="2">
    <location>
        <begin position="1"/>
        <end position="25"/>
    </location>
</feature>